<accession>A0A8J9V5E1</accession>
<feature type="transmembrane region" description="Helical" evidence="13">
    <location>
        <begin position="48"/>
        <end position="69"/>
    </location>
</feature>
<keyword evidence="5 12" id="KW-0812">Transmembrane</keyword>
<name>A0A8J9V5E1_9NEOP</name>
<keyword evidence="11 12" id="KW-0407">Ion channel</keyword>
<organism evidence="14 15">
    <name type="scientific">Brenthis ino</name>
    <name type="common">lesser marbled fritillary</name>
    <dbReference type="NCBI Taxonomy" id="405034"/>
    <lineage>
        <taxon>Eukaryota</taxon>
        <taxon>Metazoa</taxon>
        <taxon>Ecdysozoa</taxon>
        <taxon>Arthropoda</taxon>
        <taxon>Hexapoda</taxon>
        <taxon>Insecta</taxon>
        <taxon>Pterygota</taxon>
        <taxon>Neoptera</taxon>
        <taxon>Endopterygota</taxon>
        <taxon>Lepidoptera</taxon>
        <taxon>Glossata</taxon>
        <taxon>Ditrysia</taxon>
        <taxon>Papilionoidea</taxon>
        <taxon>Nymphalidae</taxon>
        <taxon>Heliconiinae</taxon>
        <taxon>Argynnini</taxon>
        <taxon>Brenthis</taxon>
    </lineage>
</organism>
<evidence type="ECO:0000256" key="2">
    <source>
        <dbReference type="ARBA" id="ARBA00007193"/>
    </source>
</evidence>
<evidence type="ECO:0000256" key="9">
    <source>
        <dbReference type="ARBA" id="ARBA00023136"/>
    </source>
</evidence>
<dbReference type="AlphaFoldDB" id="A0A8J9V5E1"/>
<dbReference type="Proteomes" id="UP000838878">
    <property type="component" value="Chromosome 8"/>
</dbReference>
<feature type="transmembrane region" description="Helical" evidence="13">
    <location>
        <begin position="414"/>
        <end position="441"/>
    </location>
</feature>
<evidence type="ECO:0000256" key="12">
    <source>
        <dbReference type="RuleBase" id="RU000679"/>
    </source>
</evidence>
<evidence type="ECO:0000256" key="7">
    <source>
        <dbReference type="ARBA" id="ARBA00023053"/>
    </source>
</evidence>
<dbReference type="Pfam" id="PF00858">
    <property type="entry name" value="ASC"/>
    <property type="match status" value="1"/>
</dbReference>
<keyword evidence="4 12" id="KW-0894">Sodium channel</keyword>
<evidence type="ECO:0000256" key="4">
    <source>
        <dbReference type="ARBA" id="ARBA00022461"/>
    </source>
</evidence>
<dbReference type="OrthoDB" id="5874059at2759"/>
<reference evidence="14" key="1">
    <citation type="submission" date="2021-12" db="EMBL/GenBank/DDBJ databases">
        <authorList>
            <person name="Martin H S."/>
        </authorList>
    </citation>
    <scope>NUCLEOTIDE SEQUENCE</scope>
</reference>
<comment type="subcellular location">
    <subcellularLocation>
        <location evidence="1">Membrane</location>
        <topology evidence="1">Multi-pass membrane protein</topology>
    </subcellularLocation>
</comment>
<evidence type="ECO:0000256" key="13">
    <source>
        <dbReference type="SAM" id="Phobius"/>
    </source>
</evidence>
<keyword evidence="8 12" id="KW-0406">Ion transport</keyword>
<evidence type="ECO:0000313" key="15">
    <source>
        <dbReference type="Proteomes" id="UP000838878"/>
    </source>
</evidence>
<dbReference type="Gene3D" id="1.10.287.820">
    <property type="entry name" value="Acid-sensing ion channel domain"/>
    <property type="match status" value="1"/>
</dbReference>
<proteinExistence type="inferred from homology"/>
<dbReference type="GO" id="GO:0005886">
    <property type="term" value="C:plasma membrane"/>
    <property type="evidence" value="ECO:0007669"/>
    <property type="project" value="TreeGrafter"/>
</dbReference>
<keyword evidence="3 12" id="KW-0813">Transport</keyword>
<dbReference type="PANTHER" id="PTHR11690:SF240">
    <property type="entry name" value="PICKPOCKET 25-RELATED"/>
    <property type="match status" value="1"/>
</dbReference>
<dbReference type="PANTHER" id="PTHR11690">
    <property type="entry name" value="AMILORIDE-SENSITIVE SODIUM CHANNEL-RELATED"/>
    <property type="match status" value="1"/>
</dbReference>
<dbReference type="GO" id="GO:0015280">
    <property type="term" value="F:ligand-gated sodium channel activity"/>
    <property type="evidence" value="ECO:0007669"/>
    <property type="project" value="TreeGrafter"/>
</dbReference>
<evidence type="ECO:0000256" key="1">
    <source>
        <dbReference type="ARBA" id="ARBA00004141"/>
    </source>
</evidence>
<keyword evidence="7" id="KW-0915">Sodium</keyword>
<evidence type="ECO:0000256" key="11">
    <source>
        <dbReference type="ARBA" id="ARBA00023303"/>
    </source>
</evidence>
<dbReference type="EMBL" id="OV170228">
    <property type="protein sequence ID" value="CAH0730519.1"/>
    <property type="molecule type" value="Genomic_DNA"/>
</dbReference>
<evidence type="ECO:0000256" key="10">
    <source>
        <dbReference type="ARBA" id="ARBA00023201"/>
    </source>
</evidence>
<evidence type="ECO:0000256" key="3">
    <source>
        <dbReference type="ARBA" id="ARBA00022448"/>
    </source>
</evidence>
<evidence type="ECO:0000256" key="5">
    <source>
        <dbReference type="ARBA" id="ARBA00022692"/>
    </source>
</evidence>
<keyword evidence="15" id="KW-1185">Reference proteome</keyword>
<comment type="similarity">
    <text evidence="2 12">Belongs to the amiloride-sensitive sodium channel (TC 1.A.6) family.</text>
</comment>
<protein>
    <submittedName>
        <fullName evidence="14">Uncharacterized protein</fullName>
    </submittedName>
</protein>
<keyword evidence="10 12" id="KW-0739">Sodium transport</keyword>
<feature type="non-terminal residue" evidence="14">
    <location>
        <position position="480"/>
    </location>
</feature>
<evidence type="ECO:0000313" key="14">
    <source>
        <dbReference type="EMBL" id="CAH0730519.1"/>
    </source>
</evidence>
<keyword evidence="9 13" id="KW-0472">Membrane</keyword>
<evidence type="ECO:0000256" key="8">
    <source>
        <dbReference type="ARBA" id="ARBA00023065"/>
    </source>
</evidence>
<gene>
    <name evidence="14" type="ORF">BINO364_LOCUS15494</name>
</gene>
<dbReference type="InterPro" id="IPR001873">
    <property type="entry name" value="ENaC"/>
</dbReference>
<keyword evidence="6 13" id="KW-1133">Transmembrane helix</keyword>
<dbReference type="Gene3D" id="1.10.287.770">
    <property type="entry name" value="YojJ-like"/>
    <property type="match status" value="1"/>
</dbReference>
<evidence type="ECO:0000256" key="6">
    <source>
        <dbReference type="ARBA" id="ARBA00022989"/>
    </source>
</evidence>
<sequence>MYPQSKREVRNCKIIKTVFACCKEFFMQTSIHGLNHIAAPRRHWAERIVWVFITAMAVWGVVDISLGQWQRYNDNPTVVTLEKDFRTWRFNIPALTACEQDRVSMEKVPNAIKSRWNIGEEDQKYEYYHRFIKTVANSDLFHLNGYAEFKDDATLNVNLYELAVEVLPEHRIKMGSSETLLQKWIPIMTEAGACYTINSIAVADVALVKPDKNNTLQAPTTCKYSSQSCYIMVESAAKIDYYIHSPYDVANVMVTPSTVYPSLNRYTELSSMETRTGLGVRELPPKTRHCLYTDEPVKPSRKVYSTHTCRQDCRSRLAQKLCGCKPFYYFYDDGPSCTPSGMWCLAAYSQTLANFGGIKCACSQQCLGSVFREISKEDQIWDRGPFQARGAVRFTVQAPRTRYTRHIVFHLQDLVVSFGGAAGLFLGASFISFVEIGYFLLEKLFRGPPTNTKMVQKPTIPYDETVKEITCILEENFNKR</sequence>